<evidence type="ECO:0000313" key="3">
    <source>
        <dbReference type="Proteomes" id="UP001163046"/>
    </source>
</evidence>
<dbReference type="EMBL" id="MU825523">
    <property type="protein sequence ID" value="KAJ7388270.1"/>
    <property type="molecule type" value="Genomic_DNA"/>
</dbReference>
<gene>
    <name evidence="2" type="ORF">OS493_038856</name>
</gene>
<sequence length="51" mass="5630">MEVVTRQEACRRGTQVKIVSNPSESAGSSDDSSFFRGESSNEDIVFQYLQG</sequence>
<evidence type="ECO:0000313" key="2">
    <source>
        <dbReference type="EMBL" id="KAJ7388270.1"/>
    </source>
</evidence>
<name>A0A9W9ZVH5_9CNID</name>
<reference evidence="2" key="1">
    <citation type="submission" date="2023-01" db="EMBL/GenBank/DDBJ databases">
        <title>Genome assembly of the deep-sea coral Lophelia pertusa.</title>
        <authorList>
            <person name="Herrera S."/>
            <person name="Cordes E."/>
        </authorList>
    </citation>
    <scope>NUCLEOTIDE SEQUENCE</scope>
    <source>
        <strain evidence="2">USNM1676648</strain>
        <tissue evidence="2">Polyp</tissue>
    </source>
</reference>
<organism evidence="2 3">
    <name type="scientific">Desmophyllum pertusum</name>
    <dbReference type="NCBI Taxonomy" id="174260"/>
    <lineage>
        <taxon>Eukaryota</taxon>
        <taxon>Metazoa</taxon>
        <taxon>Cnidaria</taxon>
        <taxon>Anthozoa</taxon>
        <taxon>Hexacorallia</taxon>
        <taxon>Scleractinia</taxon>
        <taxon>Caryophylliina</taxon>
        <taxon>Caryophylliidae</taxon>
        <taxon>Desmophyllum</taxon>
    </lineage>
</organism>
<dbReference type="Proteomes" id="UP001163046">
    <property type="component" value="Unassembled WGS sequence"/>
</dbReference>
<keyword evidence="3" id="KW-1185">Reference proteome</keyword>
<feature type="region of interest" description="Disordered" evidence="1">
    <location>
        <begin position="1"/>
        <end position="38"/>
    </location>
</feature>
<feature type="non-terminal residue" evidence="2">
    <location>
        <position position="51"/>
    </location>
</feature>
<feature type="compositionally biased region" description="Low complexity" evidence="1">
    <location>
        <begin position="23"/>
        <end position="38"/>
    </location>
</feature>
<proteinExistence type="predicted"/>
<evidence type="ECO:0000256" key="1">
    <source>
        <dbReference type="SAM" id="MobiDB-lite"/>
    </source>
</evidence>
<protein>
    <submittedName>
        <fullName evidence="2">Uncharacterized protein</fullName>
    </submittedName>
</protein>
<dbReference type="AlphaFoldDB" id="A0A9W9ZVH5"/>
<accession>A0A9W9ZVH5</accession>
<comment type="caution">
    <text evidence="2">The sequence shown here is derived from an EMBL/GenBank/DDBJ whole genome shotgun (WGS) entry which is preliminary data.</text>
</comment>